<organism evidence="3 4">
    <name type="scientific">Streptococcus panodentis</name>
    <dbReference type="NCBI Taxonomy" id="1581472"/>
    <lineage>
        <taxon>Bacteria</taxon>
        <taxon>Bacillati</taxon>
        <taxon>Bacillota</taxon>
        <taxon>Bacilli</taxon>
        <taxon>Lactobacillales</taxon>
        <taxon>Streptococcaceae</taxon>
        <taxon>Streptococcus</taxon>
    </lineage>
</organism>
<dbReference type="PANTHER" id="PTHR42942">
    <property type="entry name" value="6-O-METHYLGUANINE DNA METHYLTRANSFERASE"/>
    <property type="match status" value="1"/>
</dbReference>
<dbReference type="PANTHER" id="PTHR42942:SF1">
    <property type="entry name" value="ALKYLTRANSFERASE-LIKE PROTEIN 1"/>
    <property type="match status" value="1"/>
</dbReference>
<dbReference type="Proteomes" id="UP001519349">
    <property type="component" value="Unassembled WGS sequence"/>
</dbReference>
<proteinExistence type="predicted"/>
<dbReference type="InterPro" id="IPR036388">
    <property type="entry name" value="WH-like_DNA-bd_sf"/>
</dbReference>
<keyword evidence="1" id="KW-0227">DNA damage</keyword>
<name>A0ABS5AXE3_9STRE</name>
<dbReference type="CDD" id="cd06445">
    <property type="entry name" value="ATase"/>
    <property type="match status" value="1"/>
</dbReference>
<dbReference type="GO" id="GO:0032259">
    <property type="term" value="P:methylation"/>
    <property type="evidence" value="ECO:0007669"/>
    <property type="project" value="UniProtKB-KW"/>
</dbReference>
<reference evidence="3 4" key="1">
    <citation type="submission" date="2018-05" db="EMBL/GenBank/DDBJ databases">
        <title>Draft genome sequence of Streptococcus panodentis CCUG 70867T.</title>
        <authorList>
            <person name="Salva-Serra F."/>
            <person name="Mendez V."/>
            <person name="Jaen-Luchoro D."/>
            <person name="Gonzales-Siles L."/>
            <person name="Karlsson R."/>
            <person name="Engstrom-Jakobsson H."/>
            <person name="Busquets A."/>
            <person name="Gomila M."/>
            <person name="Pineiro-Iglesias B."/>
            <person name="Bennasar-Figueras A."/>
            <person name="Seeger M."/>
            <person name="Moore E."/>
        </authorList>
    </citation>
    <scope>NUCLEOTIDE SEQUENCE [LARGE SCALE GENOMIC DNA]</scope>
    <source>
        <strain evidence="3 4">CCUG 70867</strain>
    </source>
</reference>
<evidence type="ECO:0000313" key="4">
    <source>
        <dbReference type="Proteomes" id="UP001519349"/>
    </source>
</evidence>
<dbReference type="SUPFAM" id="SSF46767">
    <property type="entry name" value="Methylated DNA-protein cysteine methyltransferase, C-terminal domain"/>
    <property type="match status" value="1"/>
</dbReference>
<dbReference type="GO" id="GO:0008168">
    <property type="term" value="F:methyltransferase activity"/>
    <property type="evidence" value="ECO:0007669"/>
    <property type="project" value="UniProtKB-KW"/>
</dbReference>
<dbReference type="InterPro" id="IPR036217">
    <property type="entry name" value="MethylDNA_cys_MeTrfase_DNAb"/>
</dbReference>
<comment type="caution">
    <text evidence="3">The sequence shown here is derived from an EMBL/GenBank/DDBJ whole genome shotgun (WGS) entry which is preliminary data.</text>
</comment>
<feature type="domain" description="Methylated-DNA-[protein]-cysteine S-methyltransferase DNA binding" evidence="2">
    <location>
        <begin position="9"/>
        <end position="85"/>
    </location>
</feature>
<dbReference type="Pfam" id="PF01035">
    <property type="entry name" value="DNA_binding_1"/>
    <property type="match status" value="1"/>
</dbReference>
<gene>
    <name evidence="3" type="ORF">DHL47_07885</name>
</gene>
<dbReference type="RefSeq" id="WP_420853837.1">
    <property type="nucleotide sequence ID" value="NZ_QFAY01000014.1"/>
</dbReference>
<sequence length="102" mass="11421">MTVLNQALAQQVLDLVDRIPRGRVASYGQIARLVGRPRNARLVAKIISQAERYGGHHPCHRVVNAAGRLAPVWPDQEALLWAEGVDCKKPGVVDMKLYQWEK</sequence>
<evidence type="ECO:0000313" key="3">
    <source>
        <dbReference type="EMBL" id="MBP2621235.1"/>
    </source>
</evidence>
<dbReference type="Gene3D" id="1.10.10.10">
    <property type="entry name" value="Winged helix-like DNA-binding domain superfamily/Winged helix DNA-binding domain"/>
    <property type="match status" value="1"/>
</dbReference>
<dbReference type="InterPro" id="IPR014048">
    <property type="entry name" value="MethylDNA_cys_MeTrfase_DNA-bd"/>
</dbReference>
<protein>
    <submittedName>
        <fullName evidence="3">Cysteine methyltransferase</fullName>
    </submittedName>
</protein>
<keyword evidence="4" id="KW-1185">Reference proteome</keyword>
<dbReference type="InterPro" id="IPR052520">
    <property type="entry name" value="ATL_DNA_repair"/>
</dbReference>
<evidence type="ECO:0000256" key="1">
    <source>
        <dbReference type="ARBA" id="ARBA00022763"/>
    </source>
</evidence>
<keyword evidence="3" id="KW-0808">Transferase</keyword>
<dbReference type="EMBL" id="QFAY01000014">
    <property type="protein sequence ID" value="MBP2621235.1"/>
    <property type="molecule type" value="Genomic_DNA"/>
</dbReference>
<evidence type="ECO:0000259" key="2">
    <source>
        <dbReference type="Pfam" id="PF01035"/>
    </source>
</evidence>
<keyword evidence="3" id="KW-0489">Methyltransferase</keyword>
<accession>A0ABS5AXE3</accession>